<dbReference type="PROSITE" id="PS00678">
    <property type="entry name" value="WD_REPEATS_1"/>
    <property type="match status" value="1"/>
</dbReference>
<comment type="caution">
    <text evidence="6">The sequence shown here is derived from an EMBL/GenBank/DDBJ whole genome shotgun (WGS) entry which is preliminary data.</text>
</comment>
<dbReference type="SMART" id="SM00320">
    <property type="entry name" value="WD40"/>
    <property type="match status" value="7"/>
</dbReference>
<accession>A0A9W8LLJ2</accession>
<dbReference type="PROSITE" id="PS50897">
    <property type="entry name" value="CTLH"/>
    <property type="match status" value="1"/>
</dbReference>
<dbReference type="InterPro" id="IPR015943">
    <property type="entry name" value="WD40/YVTN_repeat-like_dom_sf"/>
</dbReference>
<dbReference type="EMBL" id="JANBUL010000033">
    <property type="protein sequence ID" value="KAJ2784102.1"/>
    <property type="molecule type" value="Genomic_DNA"/>
</dbReference>
<dbReference type="PROSITE" id="PS50082">
    <property type="entry name" value="WD_REPEATS_2"/>
    <property type="match status" value="5"/>
</dbReference>
<dbReference type="InterPro" id="IPR036322">
    <property type="entry name" value="WD40_repeat_dom_sf"/>
</dbReference>
<protein>
    <recommendedName>
        <fullName evidence="5">CTLH domain-containing protein</fullName>
    </recommendedName>
</protein>
<sequence length="585" mass="64046">MTLPPGSSSSNSNGNGTQAPAGGSGLLRYPGLDQETRRVCLQESEFDEEQVVRLLLQELHNRGFADSFALLQRESGYTLENEPIAQLRRSILGGDWPAVEEALLAIGLGTQDNANDALFIVKRQHFLELLEARKLKQALLVLQNELSTLTADTQHLHRLSSLLMCPSTEDLRAAAAWDGSAGRSRLLVLEALQAHIPPGKMVPIRRMETLFGQAIARQCEVCRNHVRPASRDLYVDHACSGPVFPQELQVTLSGHTDEVWYVAFSPDGRHLASGSRDKTCIVWSMADHSVVHRLCGHSGEVSYLAWSPDGRYIVSASNDKTLRLWDAETGEHLQTFRGHDETVSSCRWLGDSDRFISGGLDHKIIIWSTNGTIVKQISAPRVHDMVASADCKLLLVADDKSDIHAYDLTTLTFLYNLEESAEVMSLALSADSRYCIAELRDGELHMWDLAARTRMRAFSGHTQGQFVIRCTFAGIDDRLVATGSEDGMVYVWNRATGRLLAQLKGHTKTINVCAWSTPAAALATAADDKTIRIWPAYRGAPSDCSAPGHSRTTQVAAAAATPAASDAEDDAESMVSANNSLDFVI</sequence>
<keyword evidence="2" id="KW-0677">Repeat</keyword>
<dbReference type="CDD" id="cd00200">
    <property type="entry name" value="WD40"/>
    <property type="match status" value="1"/>
</dbReference>
<feature type="repeat" description="WD" evidence="3">
    <location>
        <begin position="503"/>
        <end position="534"/>
    </location>
</feature>
<evidence type="ECO:0000256" key="2">
    <source>
        <dbReference type="ARBA" id="ARBA00022737"/>
    </source>
</evidence>
<feature type="repeat" description="WD" evidence="3">
    <location>
        <begin position="294"/>
        <end position="335"/>
    </location>
</feature>
<dbReference type="InterPro" id="IPR019775">
    <property type="entry name" value="WD40_repeat_CS"/>
</dbReference>
<dbReference type="PRINTS" id="PR00320">
    <property type="entry name" value="GPROTEINBRPT"/>
</dbReference>
<gene>
    <name evidence="6" type="ORF">H4R18_001324</name>
</gene>
<dbReference type="PANTHER" id="PTHR22838:SF0">
    <property type="entry name" value="WD REPEAT-CONTAINING PROTEIN 26"/>
    <property type="match status" value="1"/>
</dbReference>
<dbReference type="InterPro" id="IPR006595">
    <property type="entry name" value="CTLH_C"/>
</dbReference>
<reference evidence="6" key="1">
    <citation type="submission" date="2022-07" db="EMBL/GenBank/DDBJ databases">
        <title>Phylogenomic reconstructions and comparative analyses of Kickxellomycotina fungi.</title>
        <authorList>
            <person name="Reynolds N.K."/>
            <person name="Stajich J.E."/>
            <person name="Barry K."/>
            <person name="Grigoriev I.V."/>
            <person name="Crous P."/>
            <person name="Smith M.E."/>
        </authorList>
    </citation>
    <scope>NUCLEOTIDE SEQUENCE</scope>
    <source>
        <strain evidence="6">NBRC 105414</strain>
    </source>
</reference>
<dbReference type="Gene3D" id="2.130.10.10">
    <property type="entry name" value="YVTN repeat-like/Quinoprotein amine dehydrogenase"/>
    <property type="match status" value="2"/>
</dbReference>
<dbReference type="InterPro" id="IPR020472">
    <property type="entry name" value="WD40_PAC1"/>
</dbReference>
<evidence type="ECO:0000256" key="3">
    <source>
        <dbReference type="PROSITE-ProRule" id="PRU00221"/>
    </source>
</evidence>
<feature type="repeat" description="WD" evidence="3">
    <location>
        <begin position="476"/>
        <end position="502"/>
    </location>
</feature>
<dbReference type="Proteomes" id="UP001140217">
    <property type="component" value="Unassembled WGS sequence"/>
</dbReference>
<evidence type="ECO:0000256" key="1">
    <source>
        <dbReference type="ARBA" id="ARBA00022574"/>
    </source>
</evidence>
<dbReference type="OrthoDB" id="972532at2759"/>
<dbReference type="InterPro" id="IPR001680">
    <property type="entry name" value="WD40_rpt"/>
</dbReference>
<dbReference type="Pfam" id="PF23627">
    <property type="entry name" value="LisH_WDR26"/>
    <property type="match status" value="1"/>
</dbReference>
<proteinExistence type="predicted"/>
<dbReference type="PROSITE" id="PS50294">
    <property type="entry name" value="WD_REPEATS_REGION"/>
    <property type="match status" value="4"/>
</dbReference>
<keyword evidence="7" id="KW-1185">Reference proteome</keyword>
<feature type="repeat" description="WD" evidence="3">
    <location>
        <begin position="336"/>
        <end position="368"/>
    </location>
</feature>
<feature type="domain" description="CTLH" evidence="5">
    <location>
        <begin position="80"/>
        <end position="137"/>
    </location>
</feature>
<evidence type="ECO:0000313" key="7">
    <source>
        <dbReference type="Proteomes" id="UP001140217"/>
    </source>
</evidence>
<evidence type="ECO:0000256" key="4">
    <source>
        <dbReference type="SAM" id="MobiDB-lite"/>
    </source>
</evidence>
<dbReference type="AlphaFoldDB" id="A0A9W8LLJ2"/>
<feature type="repeat" description="WD" evidence="3">
    <location>
        <begin position="252"/>
        <end position="293"/>
    </location>
</feature>
<organism evidence="6 7">
    <name type="scientific">Coemansia javaensis</name>
    <dbReference type="NCBI Taxonomy" id="2761396"/>
    <lineage>
        <taxon>Eukaryota</taxon>
        <taxon>Fungi</taxon>
        <taxon>Fungi incertae sedis</taxon>
        <taxon>Zoopagomycota</taxon>
        <taxon>Kickxellomycotina</taxon>
        <taxon>Kickxellomycetes</taxon>
        <taxon>Kickxellales</taxon>
        <taxon>Kickxellaceae</taxon>
        <taxon>Coemansia</taxon>
    </lineage>
</organism>
<dbReference type="SUPFAM" id="SSF50978">
    <property type="entry name" value="WD40 repeat-like"/>
    <property type="match status" value="1"/>
</dbReference>
<dbReference type="Pfam" id="PF00400">
    <property type="entry name" value="WD40"/>
    <property type="match status" value="5"/>
</dbReference>
<feature type="compositionally biased region" description="Low complexity" evidence="4">
    <location>
        <begin position="1"/>
        <end position="16"/>
    </location>
</feature>
<evidence type="ECO:0000259" key="5">
    <source>
        <dbReference type="PROSITE" id="PS50897"/>
    </source>
</evidence>
<name>A0A9W8LLJ2_9FUNG</name>
<keyword evidence="1 3" id="KW-0853">WD repeat</keyword>
<evidence type="ECO:0000313" key="6">
    <source>
        <dbReference type="EMBL" id="KAJ2784102.1"/>
    </source>
</evidence>
<dbReference type="PANTHER" id="PTHR22838">
    <property type="entry name" value="WD REPEAT PROTEIN 26-RELATED"/>
    <property type="match status" value="1"/>
</dbReference>
<dbReference type="InterPro" id="IPR051350">
    <property type="entry name" value="WD_repeat-ST_regulator"/>
</dbReference>
<feature type="region of interest" description="Disordered" evidence="4">
    <location>
        <begin position="1"/>
        <end position="28"/>
    </location>
</feature>